<dbReference type="InterPro" id="IPR017847">
    <property type="entry name" value="T6SS_RhsGE_Vgr_subset"/>
</dbReference>
<gene>
    <name evidence="7" type="ORF">GCM10007927_35550</name>
</gene>
<organism evidence="7 8">
    <name type="scientific">Sulfitobacter pacificus</name>
    <dbReference type="NCBI Taxonomy" id="1499314"/>
    <lineage>
        <taxon>Bacteria</taxon>
        <taxon>Pseudomonadati</taxon>
        <taxon>Pseudomonadota</taxon>
        <taxon>Alphaproteobacteria</taxon>
        <taxon>Rhodobacterales</taxon>
        <taxon>Roseobacteraceae</taxon>
        <taxon>Sulfitobacter</taxon>
    </lineage>
</organism>
<dbReference type="EMBL" id="BSNL01000002">
    <property type="protein sequence ID" value="GLQ28752.1"/>
    <property type="molecule type" value="Genomic_DNA"/>
</dbReference>
<sequence>MTISKPRDDASTWMSGTYTTKKLRLKQAVVKEKLSTLTETTVEFLARKTNVKLADFVGQIMTVHVQQDSAGDNGRMFTGTCISVEAMGMRDGDDHYVAQIRPWFWMLTIERNTRVFQEMSVKDIIEEVLGKHGFSDYQIKTSETYEKREYCVQYRETDFAFLSRLMEEEGMYYFFDHSDAHMKNEKLVICDGVSAHKAIDDDVELKFKPRDGADTKTQPTISEWAAANSVTRGKVSLADYDFEKPSVRQMETTSMTRGDHQYKEKEYYDLPGHYRGKKQLGDTRTRVRVEADAIQHLMYRGAGDVRHFATGFLFKLSEHPEEANNTDYLITEAEHTILDSDEMKKSDKEVWLALQPKNIDIDEEIKNDYSFTFGAVAKVKQYRAPFVTPWPEIPGIQIGEVVGPEGKEIHTDEYGRIKVLFRWDRINPPDDTASCWIRVVTQWSGNNWGLLSIPRIGQEVVVQFEDGDPDRPIVTGMMYNKDKMPPYVDPQKPTRTGLMTRTSPSGGETDYNALVFEDDAGKEYTHFQSQKDYQMVVKDSAQITIGDDGVNVAPDAHTVAAGSLLQTVKQDVTEMVQEGNKLETVDTGTLDLIVEGDMTETVRTGNYSEVVNTGNKSVQVKTGNISVDADAGKINVKAATTITMEAMQKITLKVGGSSIEISQAGVTIKGTGTAKMEAPLVTAQASGMLTLKGSVTKIN</sequence>
<dbReference type="Gene3D" id="4.10.220.110">
    <property type="match status" value="1"/>
</dbReference>
<evidence type="ECO:0000259" key="6">
    <source>
        <dbReference type="Pfam" id="PF22178"/>
    </source>
</evidence>
<dbReference type="Gene3D" id="2.30.110.50">
    <property type="match status" value="1"/>
</dbReference>
<evidence type="ECO:0000256" key="4">
    <source>
        <dbReference type="SAM" id="MobiDB-lite"/>
    </source>
</evidence>
<evidence type="ECO:0000256" key="3">
    <source>
        <dbReference type="ARBA" id="ARBA00022525"/>
    </source>
</evidence>
<comment type="caution">
    <text evidence="7">The sequence shown here is derived from an EMBL/GenBank/DDBJ whole genome shotgun (WGS) entry which is preliminary data.</text>
</comment>
<feature type="region of interest" description="Disordered" evidence="4">
    <location>
        <begin position="479"/>
        <end position="509"/>
    </location>
</feature>
<reference evidence="7" key="1">
    <citation type="journal article" date="2014" name="Int. J. Syst. Evol. Microbiol.">
        <title>Complete genome of a new Firmicutes species belonging to the dominant human colonic microbiota ('Ruminococcus bicirculans') reveals two chromosomes and a selective capacity to utilize plant glucans.</title>
        <authorList>
            <consortium name="NISC Comparative Sequencing Program"/>
            <person name="Wegmann U."/>
            <person name="Louis P."/>
            <person name="Goesmann A."/>
            <person name="Henrissat B."/>
            <person name="Duncan S.H."/>
            <person name="Flint H.J."/>
        </authorList>
    </citation>
    <scope>NUCLEOTIDE SEQUENCE</scope>
    <source>
        <strain evidence="7">NBRC 109915</strain>
    </source>
</reference>
<accession>A0ABQ5VNU9</accession>
<dbReference type="SUPFAM" id="SSF69279">
    <property type="entry name" value="Phage tail proteins"/>
    <property type="match status" value="2"/>
</dbReference>
<evidence type="ECO:0000313" key="8">
    <source>
        <dbReference type="Proteomes" id="UP001161388"/>
    </source>
</evidence>
<proteinExistence type="inferred from homology"/>
<comment type="subcellular location">
    <subcellularLocation>
        <location evidence="1">Secreted</location>
    </subcellularLocation>
</comment>
<comment type="similarity">
    <text evidence="2">Belongs to the VgrG protein family.</text>
</comment>
<dbReference type="Pfam" id="PF22178">
    <property type="entry name" value="Gp5_trimer_C"/>
    <property type="match status" value="1"/>
</dbReference>
<reference evidence="7" key="2">
    <citation type="submission" date="2023-01" db="EMBL/GenBank/DDBJ databases">
        <title>Draft genome sequence of Sulfitobacter pacificus strain NBRC 109915.</title>
        <authorList>
            <person name="Sun Q."/>
            <person name="Mori K."/>
        </authorList>
    </citation>
    <scope>NUCLEOTIDE SEQUENCE</scope>
    <source>
        <strain evidence="7">NBRC 109915</strain>
    </source>
</reference>
<dbReference type="PANTHER" id="PTHR32305:SF15">
    <property type="entry name" value="PROTEIN RHSA-RELATED"/>
    <property type="match status" value="1"/>
</dbReference>
<evidence type="ECO:0000259" key="5">
    <source>
        <dbReference type="Pfam" id="PF04717"/>
    </source>
</evidence>
<feature type="compositionally biased region" description="Polar residues" evidence="4">
    <location>
        <begin position="493"/>
        <end position="506"/>
    </location>
</feature>
<dbReference type="InterPro" id="IPR006533">
    <property type="entry name" value="T6SS_Vgr_RhsGE"/>
</dbReference>
<feature type="domain" description="Gp5/Type VI secretion system Vgr C-terminal trimerisation" evidence="6">
    <location>
        <begin position="496"/>
        <end position="607"/>
    </location>
</feature>
<dbReference type="Pfam" id="PF04717">
    <property type="entry name" value="Phage_base_V"/>
    <property type="match status" value="1"/>
</dbReference>
<dbReference type="Gene3D" id="3.55.50.10">
    <property type="entry name" value="Baseplate protein-like domains"/>
    <property type="match status" value="1"/>
</dbReference>
<dbReference type="Gene3D" id="2.40.50.230">
    <property type="entry name" value="Gp5 N-terminal domain"/>
    <property type="match status" value="1"/>
</dbReference>
<dbReference type="SUPFAM" id="SSF69255">
    <property type="entry name" value="gp5 N-terminal domain-like"/>
    <property type="match status" value="1"/>
</dbReference>
<dbReference type="InterPro" id="IPR006531">
    <property type="entry name" value="Gp5/Vgr_OB"/>
</dbReference>
<dbReference type="InterPro" id="IPR054030">
    <property type="entry name" value="Gp5_Vgr_C"/>
</dbReference>
<dbReference type="SUPFAM" id="SSF69349">
    <property type="entry name" value="Phage fibre proteins"/>
    <property type="match status" value="1"/>
</dbReference>
<dbReference type="Proteomes" id="UP001161388">
    <property type="component" value="Unassembled WGS sequence"/>
</dbReference>
<evidence type="ECO:0000256" key="2">
    <source>
        <dbReference type="ARBA" id="ARBA00005558"/>
    </source>
</evidence>
<dbReference type="NCBIfam" id="TIGR01646">
    <property type="entry name" value="vgr_GE"/>
    <property type="match status" value="1"/>
</dbReference>
<dbReference type="InterPro" id="IPR050708">
    <property type="entry name" value="T6SS_VgrG/RHS"/>
</dbReference>
<evidence type="ECO:0000256" key="1">
    <source>
        <dbReference type="ARBA" id="ARBA00004613"/>
    </source>
</evidence>
<evidence type="ECO:0000313" key="7">
    <source>
        <dbReference type="EMBL" id="GLQ28752.1"/>
    </source>
</evidence>
<keyword evidence="3" id="KW-0964">Secreted</keyword>
<keyword evidence="8" id="KW-1185">Reference proteome</keyword>
<dbReference type="InterPro" id="IPR037026">
    <property type="entry name" value="Vgr_OB-fold_dom_sf"/>
</dbReference>
<feature type="domain" description="Gp5/Type VI secretion system Vgr protein OB-fold" evidence="5">
    <location>
        <begin position="411"/>
        <end position="479"/>
    </location>
</feature>
<dbReference type="NCBIfam" id="TIGR03361">
    <property type="entry name" value="VI_Rhs_Vgr"/>
    <property type="match status" value="1"/>
</dbReference>
<name>A0ABQ5VNU9_9RHOB</name>
<dbReference type="PANTHER" id="PTHR32305">
    <property type="match status" value="1"/>
</dbReference>
<dbReference type="RefSeq" id="WP_284375681.1">
    <property type="nucleotide sequence ID" value="NZ_BSNL01000002.1"/>
</dbReference>
<protein>
    <submittedName>
        <fullName evidence="7">Type IV secretion protein Rhs</fullName>
    </submittedName>
</protein>
<dbReference type="Pfam" id="PF05954">
    <property type="entry name" value="Phage_GPD"/>
    <property type="match status" value="1"/>
</dbReference>